<dbReference type="Proteomes" id="UP000825078">
    <property type="component" value="Chromosome"/>
</dbReference>
<proteinExistence type="predicted"/>
<name>A0AAD1KCW5_9GAMM</name>
<gene>
    <name evidence="1" type="ORF">TUM17379_40640</name>
</gene>
<accession>A0AAD1KCW5</accession>
<sequence>MNGRIKSELVTLVSVFCLIFYADDSFGTHSETEIEGSGQNIFHSKHVKTPMELGNLREEGSFYLLESSIGEDVCTNVLESINQPREYNFFKNKDGVRKEESRFANFGLPEMMIQTQLNVPRTVMSKKNASSFRVEEFVVDLDKDGETESIYRTTGYLSGVWVHNLFMLPLPYDSKKYLNIDSFWKEQQELGNVSKFFLQWKEFQGLEVGDYLRTLGSQVIYELIEFHGNYYVFATSSVIKENSSVKVAVIKLDDIGVGYPACLFETKFIVTY</sequence>
<dbReference type="EMBL" id="AP024613">
    <property type="protein sequence ID" value="BCV47046.1"/>
    <property type="molecule type" value="Genomic_DNA"/>
</dbReference>
<evidence type="ECO:0000313" key="2">
    <source>
        <dbReference type="Proteomes" id="UP000825078"/>
    </source>
</evidence>
<dbReference type="AlphaFoldDB" id="A0AAD1KCW5"/>
<organism evidence="1 2">
    <name type="scientific">Shewanella algae</name>
    <dbReference type="NCBI Taxonomy" id="38313"/>
    <lineage>
        <taxon>Bacteria</taxon>
        <taxon>Pseudomonadati</taxon>
        <taxon>Pseudomonadota</taxon>
        <taxon>Gammaproteobacteria</taxon>
        <taxon>Alteromonadales</taxon>
        <taxon>Shewanellaceae</taxon>
        <taxon>Shewanella</taxon>
    </lineage>
</organism>
<protein>
    <submittedName>
        <fullName evidence="1">Uncharacterized protein</fullName>
    </submittedName>
</protein>
<evidence type="ECO:0000313" key="1">
    <source>
        <dbReference type="EMBL" id="BCV47046.1"/>
    </source>
</evidence>
<reference evidence="1" key="1">
    <citation type="submission" date="2021-05" db="EMBL/GenBank/DDBJ databases">
        <title>Molecular characterization for Shewanella algae harboring chromosomal blaOXA-55-like strains isolated from clinical and environment sample.</title>
        <authorList>
            <person name="Ohama Y."/>
            <person name="Aoki K."/>
            <person name="Harada S."/>
            <person name="Moriya K."/>
            <person name="Ishii Y."/>
            <person name="Tateda K."/>
        </authorList>
    </citation>
    <scope>NUCLEOTIDE SEQUENCE</scope>
    <source>
        <strain evidence="1">TUM17379</strain>
    </source>
</reference>
<dbReference type="RefSeq" id="WP_208147980.1">
    <property type="nucleotide sequence ID" value="NZ_AP024613.1"/>
</dbReference>